<name>A0A9D4WEN6_PEA</name>
<dbReference type="InterPro" id="IPR054722">
    <property type="entry name" value="PolX-like_BBD"/>
</dbReference>
<keyword evidence="4" id="KW-1185">Reference proteome</keyword>
<dbReference type="EMBL" id="JAMSHJ010000006">
    <property type="protein sequence ID" value="KAI5400129.1"/>
    <property type="molecule type" value="Genomic_DNA"/>
</dbReference>
<feature type="region of interest" description="Disordered" evidence="1">
    <location>
        <begin position="110"/>
        <end position="129"/>
    </location>
</feature>
<dbReference type="PANTHER" id="PTHR34222:SF99">
    <property type="entry name" value="PROTEIN, PUTATIVE-RELATED"/>
    <property type="match status" value="1"/>
</dbReference>
<sequence length="260" mass="29337">MGQTWRVMPNPHHALAQPLCTCDLVKAVHKYKHMDIGRVYSLIVQQEIASPPTAYDSTISFANNINSQGCGRGHLITPMICTHCNKTNHIVDGCYFKHDFPPGYYIKTQATRTNNNSQSDHKTSTPYVSNNGKQDFISREDYQHLTSLLQQSKKDAQKNTSDKNIIADSSHIVYNLINTSITFTNNSIWILDSGASDHVFPHIKCFYDIILIPPIYIHFPNVHTAVANFSGTIHLGTYLHLSNVLYLPEFNFSLISISKL</sequence>
<dbReference type="PANTHER" id="PTHR34222">
    <property type="entry name" value="GAG_PRE-INTEGRS DOMAIN-CONTAINING PROTEIN"/>
    <property type="match status" value="1"/>
</dbReference>
<dbReference type="Gramene" id="Psat06G0516400-T1">
    <property type="protein sequence ID" value="KAI5400129.1"/>
    <property type="gene ID" value="KIW84_065164"/>
</dbReference>
<feature type="domain" description="Retrovirus-related Pol polyprotein from transposon TNT 1-94-like beta-barrel" evidence="2">
    <location>
        <begin position="189"/>
        <end position="260"/>
    </location>
</feature>
<evidence type="ECO:0000313" key="3">
    <source>
        <dbReference type="EMBL" id="KAI5400129.1"/>
    </source>
</evidence>
<protein>
    <recommendedName>
        <fullName evidence="2">Retrovirus-related Pol polyprotein from transposon TNT 1-94-like beta-barrel domain-containing protein</fullName>
    </recommendedName>
</protein>
<dbReference type="Proteomes" id="UP001058974">
    <property type="component" value="Chromosome 6"/>
</dbReference>
<comment type="caution">
    <text evidence="3">The sequence shown here is derived from an EMBL/GenBank/DDBJ whole genome shotgun (WGS) entry which is preliminary data.</text>
</comment>
<reference evidence="3 4" key="1">
    <citation type="journal article" date="2022" name="Nat. Genet.">
        <title>Improved pea reference genome and pan-genome highlight genomic features and evolutionary characteristics.</title>
        <authorList>
            <person name="Yang T."/>
            <person name="Liu R."/>
            <person name="Luo Y."/>
            <person name="Hu S."/>
            <person name="Wang D."/>
            <person name="Wang C."/>
            <person name="Pandey M.K."/>
            <person name="Ge S."/>
            <person name="Xu Q."/>
            <person name="Li N."/>
            <person name="Li G."/>
            <person name="Huang Y."/>
            <person name="Saxena R.K."/>
            <person name="Ji Y."/>
            <person name="Li M."/>
            <person name="Yan X."/>
            <person name="He Y."/>
            <person name="Liu Y."/>
            <person name="Wang X."/>
            <person name="Xiang C."/>
            <person name="Varshney R.K."/>
            <person name="Ding H."/>
            <person name="Gao S."/>
            <person name="Zong X."/>
        </authorList>
    </citation>
    <scope>NUCLEOTIDE SEQUENCE [LARGE SCALE GENOMIC DNA]</scope>
    <source>
        <strain evidence="3 4">cv. Zhongwan 6</strain>
    </source>
</reference>
<organism evidence="3 4">
    <name type="scientific">Pisum sativum</name>
    <name type="common">Garden pea</name>
    <name type="synonym">Lathyrus oleraceus</name>
    <dbReference type="NCBI Taxonomy" id="3888"/>
    <lineage>
        <taxon>Eukaryota</taxon>
        <taxon>Viridiplantae</taxon>
        <taxon>Streptophyta</taxon>
        <taxon>Embryophyta</taxon>
        <taxon>Tracheophyta</taxon>
        <taxon>Spermatophyta</taxon>
        <taxon>Magnoliopsida</taxon>
        <taxon>eudicotyledons</taxon>
        <taxon>Gunneridae</taxon>
        <taxon>Pentapetalae</taxon>
        <taxon>rosids</taxon>
        <taxon>fabids</taxon>
        <taxon>Fabales</taxon>
        <taxon>Fabaceae</taxon>
        <taxon>Papilionoideae</taxon>
        <taxon>50 kb inversion clade</taxon>
        <taxon>NPAAA clade</taxon>
        <taxon>Hologalegina</taxon>
        <taxon>IRL clade</taxon>
        <taxon>Fabeae</taxon>
        <taxon>Lathyrus</taxon>
    </lineage>
</organism>
<evidence type="ECO:0000256" key="1">
    <source>
        <dbReference type="SAM" id="MobiDB-lite"/>
    </source>
</evidence>
<gene>
    <name evidence="3" type="ORF">KIW84_065164</name>
</gene>
<evidence type="ECO:0000313" key="4">
    <source>
        <dbReference type="Proteomes" id="UP001058974"/>
    </source>
</evidence>
<proteinExistence type="predicted"/>
<evidence type="ECO:0000259" key="2">
    <source>
        <dbReference type="Pfam" id="PF22936"/>
    </source>
</evidence>
<dbReference type="Pfam" id="PF22936">
    <property type="entry name" value="Pol_BBD"/>
    <property type="match status" value="1"/>
</dbReference>
<dbReference type="AlphaFoldDB" id="A0A9D4WEN6"/>
<accession>A0A9D4WEN6</accession>